<proteinExistence type="inferred from homology"/>
<evidence type="ECO:0000313" key="9">
    <source>
        <dbReference type="Proteomes" id="UP000004508"/>
    </source>
</evidence>
<dbReference type="EMBL" id="ADVG01000003">
    <property type="protein sequence ID" value="EFH85256.1"/>
    <property type="molecule type" value="Genomic_DNA"/>
</dbReference>
<feature type="region of interest" description="Disordered" evidence="7">
    <location>
        <begin position="1"/>
        <end position="28"/>
    </location>
</feature>
<dbReference type="GO" id="GO:0004803">
    <property type="term" value="F:transposase activity"/>
    <property type="evidence" value="ECO:0007669"/>
    <property type="project" value="UniProtKB-UniRule"/>
</dbReference>
<dbReference type="PANTHER" id="PTHR33217">
    <property type="entry name" value="TRANSPOSASE FOR INSERTION SEQUENCE ELEMENT IS1081"/>
    <property type="match status" value="1"/>
</dbReference>
<evidence type="ECO:0000256" key="1">
    <source>
        <dbReference type="ARBA" id="ARBA00002190"/>
    </source>
</evidence>
<evidence type="ECO:0000256" key="6">
    <source>
        <dbReference type="RuleBase" id="RU365089"/>
    </source>
</evidence>
<dbReference type="NCBIfam" id="NF033543">
    <property type="entry name" value="transpos_IS256"/>
    <property type="match status" value="1"/>
</dbReference>
<organism evidence="8 9">
    <name type="scientific">Ktedonobacter racemifer DSM 44963</name>
    <dbReference type="NCBI Taxonomy" id="485913"/>
    <lineage>
        <taxon>Bacteria</taxon>
        <taxon>Bacillati</taxon>
        <taxon>Chloroflexota</taxon>
        <taxon>Ktedonobacteria</taxon>
        <taxon>Ktedonobacterales</taxon>
        <taxon>Ktedonobacteraceae</taxon>
        <taxon>Ktedonobacter</taxon>
    </lineage>
</organism>
<evidence type="ECO:0000256" key="5">
    <source>
        <dbReference type="ARBA" id="ARBA00023172"/>
    </source>
</evidence>
<dbReference type="InterPro" id="IPR001207">
    <property type="entry name" value="Transposase_mutator"/>
</dbReference>
<dbReference type="GO" id="GO:0003677">
    <property type="term" value="F:DNA binding"/>
    <property type="evidence" value="ECO:0007669"/>
    <property type="project" value="UniProtKB-UniRule"/>
</dbReference>
<sequence length="393" mass="44809">MPVPKKRITSTSEATKVESSDPSVPDEQEFRQRIRSLAVSAMRVVIEEVMRQELEQCLHAAWGESTPERKGYRNGSYTRDLVTRTGRIEDLSVPRDREGQFHTQVFERYERYEPEVAEALTEMFVSGTSTHKVGQVAKKLTGVAPSASSVSRLNHTLTEQYEAWRQRPLLAHYRILYLDGIHFTVRHGSQTDSTIILTALGVDLEGNKEVLALRACAEEDKDGWSCLLQDLRRRGATEVDLIVTDGHDGLLAAVDALFTATLRQRCLVHKQRNVLKAIPHRERKEVAAELNGIFKQEKREDAQVNLAAFKAKYQKRYPEAIRSLCEDEEHLLAFYAFPPVMHRYIRSTNAIESFFSNVRQRTDQIDAFTTETSCLAIVWATMQDIHLPRIPVS</sequence>
<protein>
    <recommendedName>
        <fullName evidence="6">Mutator family transposase</fullName>
    </recommendedName>
</protein>
<dbReference type="eggNOG" id="COG3328">
    <property type="taxonomic scope" value="Bacteria"/>
</dbReference>
<dbReference type="RefSeq" id="WP_007917399.1">
    <property type="nucleotide sequence ID" value="NZ_ADVG01000003.1"/>
</dbReference>
<reference evidence="8 9" key="1">
    <citation type="journal article" date="2011" name="Stand. Genomic Sci.">
        <title>Non-contiguous finished genome sequence and contextual data of the filamentous soil bacterium Ktedonobacter racemifer type strain (SOSP1-21).</title>
        <authorList>
            <person name="Chang Y.J."/>
            <person name="Land M."/>
            <person name="Hauser L."/>
            <person name="Chertkov O."/>
            <person name="Del Rio T.G."/>
            <person name="Nolan M."/>
            <person name="Copeland A."/>
            <person name="Tice H."/>
            <person name="Cheng J.F."/>
            <person name="Lucas S."/>
            <person name="Han C."/>
            <person name="Goodwin L."/>
            <person name="Pitluck S."/>
            <person name="Ivanova N."/>
            <person name="Ovchinikova G."/>
            <person name="Pati A."/>
            <person name="Chen A."/>
            <person name="Palaniappan K."/>
            <person name="Mavromatis K."/>
            <person name="Liolios K."/>
            <person name="Brettin T."/>
            <person name="Fiebig A."/>
            <person name="Rohde M."/>
            <person name="Abt B."/>
            <person name="Goker M."/>
            <person name="Detter J.C."/>
            <person name="Woyke T."/>
            <person name="Bristow J."/>
            <person name="Eisen J.A."/>
            <person name="Markowitz V."/>
            <person name="Hugenholtz P."/>
            <person name="Kyrpides N.C."/>
            <person name="Klenk H.P."/>
            <person name="Lapidus A."/>
        </authorList>
    </citation>
    <scope>NUCLEOTIDE SEQUENCE [LARGE SCALE GENOMIC DNA]</scope>
    <source>
        <strain evidence="9">DSM 44963</strain>
    </source>
</reference>
<comment type="caution">
    <text evidence="8">The sequence shown here is derived from an EMBL/GenBank/DDBJ whole genome shotgun (WGS) entry which is preliminary data.</text>
</comment>
<keyword evidence="5 6" id="KW-0233">DNA recombination</keyword>
<dbReference type="InParanoid" id="D6TUT0"/>
<gene>
    <name evidence="8" type="ORF">Krac_6439</name>
</gene>
<dbReference type="OrthoDB" id="145006at2"/>
<dbReference type="Pfam" id="PF00872">
    <property type="entry name" value="Transposase_mut"/>
    <property type="match status" value="1"/>
</dbReference>
<keyword evidence="6" id="KW-0814">Transposable element</keyword>
<evidence type="ECO:0000256" key="4">
    <source>
        <dbReference type="ARBA" id="ARBA00023125"/>
    </source>
</evidence>
<dbReference type="AlphaFoldDB" id="D6TUT0"/>
<name>D6TUT0_KTERA</name>
<dbReference type="PANTHER" id="PTHR33217:SF7">
    <property type="entry name" value="TRANSPOSASE FOR INSERTION SEQUENCE ELEMENT IS1081"/>
    <property type="match status" value="1"/>
</dbReference>
<evidence type="ECO:0000256" key="3">
    <source>
        <dbReference type="ARBA" id="ARBA00022578"/>
    </source>
</evidence>
<comment type="similarity">
    <text evidence="2 6">Belongs to the transposase mutator family.</text>
</comment>
<evidence type="ECO:0000256" key="2">
    <source>
        <dbReference type="ARBA" id="ARBA00010961"/>
    </source>
</evidence>
<accession>D6TUT0</accession>
<evidence type="ECO:0000313" key="8">
    <source>
        <dbReference type="EMBL" id="EFH85256.1"/>
    </source>
</evidence>
<keyword evidence="4 6" id="KW-0238">DNA-binding</keyword>
<keyword evidence="9" id="KW-1185">Reference proteome</keyword>
<comment type="function">
    <text evidence="1 6">Required for the transposition of the insertion element.</text>
</comment>
<dbReference type="Proteomes" id="UP000004508">
    <property type="component" value="Unassembled WGS sequence"/>
</dbReference>
<dbReference type="GO" id="GO:0006313">
    <property type="term" value="P:DNA transposition"/>
    <property type="evidence" value="ECO:0007669"/>
    <property type="project" value="UniProtKB-UniRule"/>
</dbReference>
<keyword evidence="3 6" id="KW-0815">Transposition</keyword>
<evidence type="ECO:0000256" key="7">
    <source>
        <dbReference type="SAM" id="MobiDB-lite"/>
    </source>
</evidence>